<organism evidence="1 2">
    <name type="scientific">Rhizophagus clarus</name>
    <dbReference type="NCBI Taxonomy" id="94130"/>
    <lineage>
        <taxon>Eukaryota</taxon>
        <taxon>Fungi</taxon>
        <taxon>Fungi incertae sedis</taxon>
        <taxon>Mucoromycota</taxon>
        <taxon>Glomeromycotina</taxon>
        <taxon>Glomeromycetes</taxon>
        <taxon>Glomerales</taxon>
        <taxon>Glomeraceae</taxon>
        <taxon>Rhizophagus</taxon>
    </lineage>
</organism>
<dbReference type="InterPro" id="IPR036612">
    <property type="entry name" value="KH_dom_type_1_sf"/>
</dbReference>
<dbReference type="Gene3D" id="3.30.1370.10">
    <property type="entry name" value="K Homology domain, type 1"/>
    <property type="match status" value="1"/>
</dbReference>
<reference evidence="1 2" key="1">
    <citation type="submission" date="2017-11" db="EMBL/GenBank/DDBJ databases">
        <title>The genome of Rhizophagus clarus HR1 reveals common genetic basis of auxotrophy among arbuscular mycorrhizal fungi.</title>
        <authorList>
            <person name="Kobayashi Y."/>
        </authorList>
    </citation>
    <scope>NUCLEOTIDE SEQUENCE [LARGE SCALE GENOMIC DNA]</scope>
    <source>
        <strain evidence="1 2">HR1</strain>
    </source>
</reference>
<dbReference type="EMBL" id="BEXD01001038">
    <property type="protein sequence ID" value="GBB91898.1"/>
    <property type="molecule type" value="Genomic_DNA"/>
</dbReference>
<comment type="caution">
    <text evidence="1">The sequence shown here is derived from an EMBL/GenBank/DDBJ whole genome shotgun (WGS) entry which is preliminary data.</text>
</comment>
<keyword evidence="2" id="KW-1185">Reference proteome</keyword>
<name>A0A2Z6RHC2_9GLOM</name>
<sequence length="131" mass="15382">MEKQTQNLFIPIPHRTEIDKLIGREGCNLKPITERTGTYTYIDKETNSSQIKYLYDEENENVEVPQTTLTTTTTTTNTVNEDLPEKFSKTIFKEKRNKDVSKKLPNSDIICRKKLKRKSIKEIIKRNLEFL</sequence>
<protein>
    <submittedName>
        <fullName evidence="1">Uncharacterized protein</fullName>
    </submittedName>
</protein>
<proteinExistence type="predicted"/>
<gene>
    <name evidence="1" type="ORF">RclHR1_19320002</name>
</gene>
<accession>A0A2Z6RHC2</accession>
<dbReference type="GO" id="GO:0003723">
    <property type="term" value="F:RNA binding"/>
    <property type="evidence" value="ECO:0007669"/>
    <property type="project" value="InterPro"/>
</dbReference>
<dbReference type="AlphaFoldDB" id="A0A2Z6RHC2"/>
<evidence type="ECO:0000313" key="1">
    <source>
        <dbReference type="EMBL" id="GBB91898.1"/>
    </source>
</evidence>
<dbReference type="Proteomes" id="UP000247702">
    <property type="component" value="Unassembled WGS sequence"/>
</dbReference>
<evidence type="ECO:0000313" key="2">
    <source>
        <dbReference type="Proteomes" id="UP000247702"/>
    </source>
</evidence>
<dbReference type="SUPFAM" id="SSF54791">
    <property type="entry name" value="Eukaryotic type KH-domain (KH-domain type I)"/>
    <property type="match status" value="1"/>
</dbReference>